<proteinExistence type="predicted"/>
<sequence length="163" mass="16265">MPRSAPVTKDRAAPAVIGAILAVLVAAVLTGCGLGGAGSSGGFAAGEEFSYMVEITDADGGVSRFALIAGTVSSAGDIAGERRLVIVENGMTSTDTTEFTGEANEDGTATFHGLGPDGADVTATLEDSKSVMVTDLEPGVAATSWNRASLPAFNNAVQDAVRG</sequence>
<reference evidence="2" key="2">
    <citation type="submission" date="2023-07" db="EMBL/GenBank/DDBJ databases">
        <title>Myceligenerans salitolerans sp. nov., a halotolerant actinomycete isolated from a salt lake in Xinjiang, China.</title>
        <authorList>
            <person name="Guan T."/>
        </authorList>
    </citation>
    <scope>NUCLEOTIDE SEQUENCE [LARGE SCALE GENOMIC DNA]</scope>
    <source>
        <strain evidence="2">XHU 5031</strain>
    </source>
</reference>
<accession>A0ABS3I6A1</accession>
<evidence type="ECO:0000313" key="2">
    <source>
        <dbReference type="Proteomes" id="UP000664617"/>
    </source>
</evidence>
<keyword evidence="2" id="KW-1185">Reference proteome</keyword>
<comment type="caution">
    <text evidence="1">The sequence shown here is derived from an EMBL/GenBank/DDBJ whole genome shotgun (WGS) entry which is preliminary data.</text>
</comment>
<dbReference type="Proteomes" id="UP000664617">
    <property type="component" value="Unassembled WGS sequence"/>
</dbReference>
<dbReference type="RefSeq" id="WP_207274508.1">
    <property type="nucleotide sequence ID" value="NZ_JAFMPK010000027.1"/>
</dbReference>
<gene>
    <name evidence="1" type="ORF">J0911_05740</name>
</gene>
<reference evidence="1 2" key="1">
    <citation type="submission" date="2021-03" db="EMBL/GenBank/DDBJ databases">
        <authorList>
            <person name="Xin L."/>
        </authorList>
    </citation>
    <scope>NUCLEOTIDE SEQUENCE [LARGE SCALE GENOMIC DNA]</scope>
    <source>
        <strain evidence="1 2">XHU 5031</strain>
    </source>
</reference>
<evidence type="ECO:0000313" key="1">
    <source>
        <dbReference type="EMBL" id="MBO0608530.1"/>
    </source>
</evidence>
<evidence type="ECO:0008006" key="3">
    <source>
        <dbReference type="Google" id="ProtNLM"/>
    </source>
</evidence>
<dbReference type="EMBL" id="JAFMPK010000027">
    <property type="protein sequence ID" value="MBO0608530.1"/>
    <property type="molecule type" value="Genomic_DNA"/>
</dbReference>
<protein>
    <recommendedName>
        <fullName evidence="3">Lipoprotein</fullName>
    </recommendedName>
</protein>
<organism evidence="1 2">
    <name type="scientific">Myceligenerans salitolerans</name>
    <dbReference type="NCBI Taxonomy" id="1230528"/>
    <lineage>
        <taxon>Bacteria</taxon>
        <taxon>Bacillati</taxon>
        <taxon>Actinomycetota</taxon>
        <taxon>Actinomycetes</taxon>
        <taxon>Micrococcales</taxon>
        <taxon>Promicromonosporaceae</taxon>
        <taxon>Myceligenerans</taxon>
    </lineage>
</organism>
<name>A0ABS3I6A1_9MICO</name>
<dbReference type="PROSITE" id="PS51257">
    <property type="entry name" value="PROKAR_LIPOPROTEIN"/>
    <property type="match status" value="1"/>
</dbReference>